<keyword evidence="1" id="KW-0175">Coiled coil</keyword>
<comment type="caution">
    <text evidence="3">The sequence shown here is derived from an EMBL/GenBank/DDBJ whole genome shotgun (WGS) entry which is preliminary data.</text>
</comment>
<accession>A0A1V3IZB0</accession>
<evidence type="ECO:0000256" key="1">
    <source>
        <dbReference type="SAM" id="Coils"/>
    </source>
</evidence>
<gene>
    <name evidence="3" type="ORF">BKK52_09355</name>
</gene>
<keyword evidence="2" id="KW-1133">Transmembrane helix</keyword>
<keyword evidence="2" id="KW-0472">Membrane</keyword>
<evidence type="ECO:0000313" key="4">
    <source>
        <dbReference type="Proteomes" id="UP000189161"/>
    </source>
</evidence>
<dbReference type="OrthoDB" id="5296173at2"/>
<dbReference type="InterPro" id="IPR016778">
    <property type="entry name" value="Competence_ComB"/>
</dbReference>
<evidence type="ECO:0000256" key="2">
    <source>
        <dbReference type="SAM" id="Phobius"/>
    </source>
</evidence>
<proteinExistence type="predicted"/>
<dbReference type="PIRSF" id="PIRSF020785">
    <property type="entry name" value="Competence_ComB"/>
    <property type="match status" value="1"/>
</dbReference>
<name>A0A1V3IZB0_9PAST</name>
<dbReference type="AlphaFoldDB" id="A0A1V3IZB0"/>
<keyword evidence="4" id="KW-1185">Reference proteome</keyword>
<protein>
    <recommendedName>
        <fullName evidence="5">Competence protein ComB</fullName>
    </recommendedName>
</protein>
<evidence type="ECO:0000313" key="3">
    <source>
        <dbReference type="EMBL" id="OOF47403.1"/>
    </source>
</evidence>
<reference evidence="3 4" key="1">
    <citation type="submission" date="2016-10" db="EMBL/GenBank/DDBJ databases">
        <title>Rodentibacter gen. nov. and new species.</title>
        <authorList>
            <person name="Christensen H."/>
        </authorList>
    </citation>
    <scope>NUCLEOTIDE SEQUENCE [LARGE SCALE GENOMIC DNA]</scope>
    <source>
        <strain evidence="3 4">H1987082031</strain>
    </source>
</reference>
<dbReference type="RefSeq" id="WP_077478569.1">
    <property type="nucleotide sequence ID" value="NZ_MLHL01000055.1"/>
</dbReference>
<feature type="transmembrane region" description="Helical" evidence="2">
    <location>
        <begin position="21"/>
        <end position="42"/>
    </location>
</feature>
<organism evidence="3 4">
    <name type="scientific">Rodentibacter trehalosifermentans</name>
    <dbReference type="NCBI Taxonomy" id="1908263"/>
    <lineage>
        <taxon>Bacteria</taxon>
        <taxon>Pseudomonadati</taxon>
        <taxon>Pseudomonadota</taxon>
        <taxon>Gammaproteobacteria</taxon>
        <taxon>Pasteurellales</taxon>
        <taxon>Pasteurellaceae</taxon>
        <taxon>Rodentibacter</taxon>
    </lineage>
</organism>
<dbReference type="Proteomes" id="UP000189161">
    <property type="component" value="Unassembled WGS sequence"/>
</dbReference>
<sequence>MKGINLLPWRLEKYRQSLILFLFKMFAVLLIAFLCYAVLDWFQHQQKAALNLQLQQFEQQKNRLTQTLQKVGQMKQIMQDLTELHAIDPELVEQILSLLPQFPLQQGELEHFSFNEDGIRIDGFCLSQQEFESLHEFLSRRFSSVKLMQFKTEQGRLIFQFDLSSEMVRGGNDTPD</sequence>
<dbReference type="EMBL" id="MLHL01000055">
    <property type="protein sequence ID" value="OOF47403.1"/>
    <property type="molecule type" value="Genomic_DNA"/>
</dbReference>
<feature type="coiled-coil region" evidence="1">
    <location>
        <begin position="47"/>
        <end position="74"/>
    </location>
</feature>
<keyword evidence="2" id="KW-0812">Transmembrane</keyword>
<evidence type="ECO:0008006" key="5">
    <source>
        <dbReference type="Google" id="ProtNLM"/>
    </source>
</evidence>